<evidence type="ECO:0000313" key="1">
    <source>
        <dbReference type="EMBL" id="AEM38275.1"/>
    </source>
</evidence>
<dbReference type="KEGG" id="pfm:Pyrfu_0403"/>
<dbReference type="Proteomes" id="UP000001037">
    <property type="component" value="Chromosome"/>
</dbReference>
<name>G0EG27_PYRF1</name>
<dbReference type="HOGENOM" id="CLU_2784260_0_0_2"/>
<dbReference type="RefSeq" id="WP_014025952.1">
    <property type="nucleotide sequence ID" value="NC_015931.1"/>
</dbReference>
<evidence type="ECO:0008006" key="3">
    <source>
        <dbReference type="Google" id="ProtNLM"/>
    </source>
</evidence>
<accession>G0EG27</accession>
<dbReference type="AlphaFoldDB" id="G0EG27"/>
<organism evidence="1 2">
    <name type="scientific">Pyrolobus fumarii (strain DSM 11204 / 1A)</name>
    <dbReference type="NCBI Taxonomy" id="694429"/>
    <lineage>
        <taxon>Archaea</taxon>
        <taxon>Thermoproteota</taxon>
        <taxon>Thermoprotei</taxon>
        <taxon>Desulfurococcales</taxon>
        <taxon>Pyrodictiaceae</taxon>
        <taxon>Pyrolobus</taxon>
    </lineage>
</organism>
<keyword evidence="2" id="KW-1185">Reference proteome</keyword>
<evidence type="ECO:0000313" key="2">
    <source>
        <dbReference type="Proteomes" id="UP000001037"/>
    </source>
</evidence>
<dbReference type="InParanoid" id="G0EG27"/>
<gene>
    <name evidence="1" type="ordered locus">Pyrfu_0403</name>
</gene>
<sequence>MPCVEVPESLWKRLNEAAERLGEEPGRFAVRLLRAALEEFLEEYSAGVEVTEEERRVIIERLRSLGYL</sequence>
<dbReference type="EMBL" id="CP002838">
    <property type="protein sequence ID" value="AEM38275.1"/>
    <property type="molecule type" value="Genomic_DNA"/>
</dbReference>
<dbReference type="eggNOG" id="arCOG02836">
    <property type="taxonomic scope" value="Archaea"/>
</dbReference>
<dbReference type="GeneID" id="11140050"/>
<protein>
    <recommendedName>
        <fullName evidence="3">Ribbon-helix-helix protein CopG domain-containing protein</fullName>
    </recommendedName>
</protein>
<proteinExistence type="predicted"/>
<dbReference type="STRING" id="694429.Pyrfu_0403"/>
<reference evidence="1 2" key="1">
    <citation type="journal article" date="2011" name="Stand. Genomic Sci.">
        <title>Complete genome sequence of the hyperthermophilic chemolithoautotroph Pyrolobus fumarii type strain (1A).</title>
        <authorList>
            <person name="Anderson I."/>
            <person name="Goker M."/>
            <person name="Nolan M."/>
            <person name="Lucas S."/>
            <person name="Hammon N."/>
            <person name="Deshpande S."/>
            <person name="Cheng J.F."/>
            <person name="Tapia R."/>
            <person name="Han C."/>
            <person name="Goodwin L."/>
            <person name="Pitluck S."/>
            <person name="Huntemann M."/>
            <person name="Liolios K."/>
            <person name="Ivanova N."/>
            <person name="Pagani I."/>
            <person name="Mavromatis K."/>
            <person name="Ovchinikova G."/>
            <person name="Pati A."/>
            <person name="Chen A."/>
            <person name="Palaniappan K."/>
            <person name="Land M."/>
            <person name="Hauser L."/>
            <person name="Brambilla E.M."/>
            <person name="Huber H."/>
            <person name="Yasawong M."/>
            <person name="Rohde M."/>
            <person name="Spring S."/>
            <person name="Abt B."/>
            <person name="Sikorski J."/>
            <person name="Wirth R."/>
            <person name="Detter J.C."/>
            <person name="Woyke T."/>
            <person name="Bristow J."/>
            <person name="Eisen J.A."/>
            <person name="Markowitz V."/>
            <person name="Hugenholtz P."/>
            <person name="Kyrpides N.C."/>
            <person name="Klenk H.P."/>
            <person name="Lapidus A."/>
        </authorList>
    </citation>
    <scope>NUCLEOTIDE SEQUENCE [LARGE SCALE GENOMIC DNA]</scope>
    <source>
        <strain evidence="2">DSM 11204 / 1A</strain>
    </source>
</reference>